<evidence type="ECO:0000313" key="3">
    <source>
        <dbReference type="Proteomes" id="UP000054279"/>
    </source>
</evidence>
<feature type="region of interest" description="Disordered" evidence="1">
    <location>
        <begin position="1"/>
        <end position="28"/>
    </location>
</feature>
<evidence type="ECO:0000313" key="2">
    <source>
        <dbReference type="EMBL" id="KIJ23265.1"/>
    </source>
</evidence>
<dbReference type="EMBL" id="KN837737">
    <property type="protein sequence ID" value="KIJ23265.1"/>
    <property type="molecule type" value="Genomic_DNA"/>
</dbReference>
<dbReference type="Proteomes" id="UP000054279">
    <property type="component" value="Unassembled WGS sequence"/>
</dbReference>
<reference evidence="2 3" key="1">
    <citation type="submission" date="2014-06" db="EMBL/GenBank/DDBJ databases">
        <title>Evolutionary Origins and Diversification of the Mycorrhizal Mutualists.</title>
        <authorList>
            <consortium name="DOE Joint Genome Institute"/>
            <consortium name="Mycorrhizal Genomics Consortium"/>
            <person name="Kohler A."/>
            <person name="Kuo A."/>
            <person name="Nagy L.G."/>
            <person name="Floudas D."/>
            <person name="Copeland A."/>
            <person name="Barry K.W."/>
            <person name="Cichocki N."/>
            <person name="Veneault-Fourrey C."/>
            <person name="LaButti K."/>
            <person name="Lindquist E.A."/>
            <person name="Lipzen A."/>
            <person name="Lundell T."/>
            <person name="Morin E."/>
            <person name="Murat C."/>
            <person name="Riley R."/>
            <person name="Ohm R."/>
            <person name="Sun H."/>
            <person name="Tunlid A."/>
            <person name="Henrissat B."/>
            <person name="Grigoriev I.V."/>
            <person name="Hibbett D.S."/>
            <person name="Martin F."/>
        </authorList>
    </citation>
    <scope>NUCLEOTIDE SEQUENCE [LARGE SCALE GENOMIC DNA]</scope>
    <source>
        <strain evidence="2 3">SS14</strain>
    </source>
</reference>
<name>A0A0C9UDP9_SPHS4</name>
<keyword evidence="3" id="KW-1185">Reference proteome</keyword>
<sequence length="91" mass="9824">MEVPQITMSTCRNHKRAEEPSAPAVGEDEPILGLTVGELMDPSPSSVDPQQSSEVFAKEYLGDLSMRVHGPCQGTPPDFRPELSLASTTLK</sequence>
<accession>A0A0C9UDP9</accession>
<feature type="compositionally biased region" description="Polar residues" evidence="1">
    <location>
        <begin position="1"/>
        <end position="11"/>
    </location>
</feature>
<organism evidence="2 3">
    <name type="scientific">Sphaerobolus stellatus (strain SS14)</name>
    <dbReference type="NCBI Taxonomy" id="990650"/>
    <lineage>
        <taxon>Eukaryota</taxon>
        <taxon>Fungi</taxon>
        <taxon>Dikarya</taxon>
        <taxon>Basidiomycota</taxon>
        <taxon>Agaricomycotina</taxon>
        <taxon>Agaricomycetes</taxon>
        <taxon>Phallomycetidae</taxon>
        <taxon>Geastrales</taxon>
        <taxon>Sphaerobolaceae</taxon>
        <taxon>Sphaerobolus</taxon>
    </lineage>
</organism>
<gene>
    <name evidence="2" type="ORF">M422DRAFT_276187</name>
</gene>
<proteinExistence type="predicted"/>
<dbReference type="HOGENOM" id="CLU_2428476_0_0_1"/>
<dbReference type="AlphaFoldDB" id="A0A0C9UDP9"/>
<feature type="region of interest" description="Disordered" evidence="1">
    <location>
        <begin position="71"/>
        <end position="91"/>
    </location>
</feature>
<evidence type="ECO:0000256" key="1">
    <source>
        <dbReference type="SAM" id="MobiDB-lite"/>
    </source>
</evidence>
<protein>
    <submittedName>
        <fullName evidence="2">Uncharacterized protein</fullName>
    </submittedName>
</protein>